<name>A0A812Y3F7_SYMPI</name>
<evidence type="ECO:0000256" key="1">
    <source>
        <dbReference type="SAM" id="Phobius"/>
    </source>
</evidence>
<comment type="caution">
    <text evidence="2">The sequence shown here is derived from an EMBL/GenBank/DDBJ whole genome shotgun (WGS) entry which is preliminary data.</text>
</comment>
<keyword evidence="3" id="KW-1185">Reference proteome</keyword>
<evidence type="ECO:0000313" key="3">
    <source>
        <dbReference type="Proteomes" id="UP000649617"/>
    </source>
</evidence>
<evidence type="ECO:0000313" key="2">
    <source>
        <dbReference type="EMBL" id="CAE7764324.1"/>
    </source>
</evidence>
<dbReference type="PROSITE" id="PS51257">
    <property type="entry name" value="PROKAR_LIPOPROTEIN"/>
    <property type="match status" value="1"/>
</dbReference>
<feature type="transmembrane region" description="Helical" evidence="1">
    <location>
        <begin position="303"/>
        <end position="323"/>
    </location>
</feature>
<feature type="transmembrane region" description="Helical" evidence="1">
    <location>
        <begin position="12"/>
        <end position="35"/>
    </location>
</feature>
<organism evidence="2 3">
    <name type="scientific">Symbiodinium pilosum</name>
    <name type="common">Dinoflagellate</name>
    <dbReference type="NCBI Taxonomy" id="2952"/>
    <lineage>
        <taxon>Eukaryota</taxon>
        <taxon>Sar</taxon>
        <taxon>Alveolata</taxon>
        <taxon>Dinophyceae</taxon>
        <taxon>Suessiales</taxon>
        <taxon>Symbiodiniaceae</taxon>
        <taxon>Symbiodinium</taxon>
    </lineage>
</organism>
<feature type="transmembrane region" description="Helical" evidence="1">
    <location>
        <begin position="335"/>
        <end position="360"/>
    </location>
</feature>
<feature type="transmembrane region" description="Helical" evidence="1">
    <location>
        <begin position="42"/>
        <end position="59"/>
    </location>
</feature>
<keyword evidence="1" id="KW-0472">Membrane</keyword>
<gene>
    <name evidence="2" type="ORF">SPIL2461_LOCUS22376</name>
</gene>
<dbReference type="EMBL" id="CAJNIZ010047216">
    <property type="protein sequence ID" value="CAE7764324.1"/>
    <property type="molecule type" value="Genomic_DNA"/>
</dbReference>
<reference evidence="2" key="1">
    <citation type="submission" date="2021-02" db="EMBL/GenBank/DDBJ databases">
        <authorList>
            <person name="Dougan E. K."/>
            <person name="Rhodes N."/>
            <person name="Thang M."/>
            <person name="Chan C."/>
        </authorList>
    </citation>
    <scope>NUCLEOTIDE SEQUENCE</scope>
</reference>
<accession>A0A812Y3F7</accession>
<proteinExistence type="predicted"/>
<feature type="transmembrane region" description="Helical" evidence="1">
    <location>
        <begin position="130"/>
        <end position="152"/>
    </location>
</feature>
<feature type="transmembrane region" description="Helical" evidence="1">
    <location>
        <begin position="164"/>
        <end position="186"/>
    </location>
</feature>
<dbReference type="AlphaFoldDB" id="A0A812Y3F7"/>
<feature type="transmembrane region" description="Helical" evidence="1">
    <location>
        <begin position="372"/>
        <end position="389"/>
    </location>
</feature>
<dbReference type="OrthoDB" id="420674at2759"/>
<keyword evidence="1" id="KW-0812">Transmembrane</keyword>
<keyword evidence="1" id="KW-1133">Transmembrane helix</keyword>
<dbReference type="Proteomes" id="UP000649617">
    <property type="component" value="Unassembled WGS sequence"/>
</dbReference>
<sequence>MKYVNVLFLNNVVPACVVSILSACVAIGLVLGGFLPNSDSRWCMWFGATGYLFTFIVWHCRKLVFLDISCIKQADSIQKTDAIISMGAFLKNSKSMLVFWDSTYVTRLWCVFELSGFLHSRKPNSTTELAVCPLPLGVAFVLGHVSLTLFLFVLMTLEDAMDDAWVHILVVLVLGICCFTALAAACREYFRNVQEMQRQLTSFTCAQAKSQCCQKGHEGARAGSLCDREIILHCIIAWFGSVEEFELRVRNEVKTLLSQQLADNVFTYRLFLQLGSPFFWYRLGLVPSHREDYRKMIAELAYVFVYCFVVYPMMFKLCVLACAKLRTRCCSLYVDVLLSSAVVGLGAVFYVICWLVNIYVFQSPAREWDASIVSLCMWAPIAVALWRCFPVPL</sequence>
<protein>
    <submittedName>
        <fullName evidence="2">Uncharacterized protein</fullName>
    </submittedName>
</protein>
<feature type="transmembrane region" description="Helical" evidence="1">
    <location>
        <begin position="266"/>
        <end position="283"/>
    </location>
</feature>